<feature type="region of interest" description="Disordered" evidence="1">
    <location>
        <begin position="30"/>
        <end position="76"/>
    </location>
</feature>
<sequence>MGWGIRCHCCRHAMQGWPRITGRIREALAAANRDDGPGPLDPGQVRAGKTTGEPDMSGVSPESCVREDGNVSPTQR</sequence>
<evidence type="ECO:0000313" key="3">
    <source>
        <dbReference type="Proteomes" id="UP000838412"/>
    </source>
</evidence>
<gene>
    <name evidence="2" type="primary">Hypp7560</name>
    <name evidence="2" type="ORF">BLAG_LOCUS8039</name>
</gene>
<keyword evidence="3" id="KW-1185">Reference proteome</keyword>
<protein>
    <submittedName>
        <fullName evidence="2">Hypp7560 protein</fullName>
    </submittedName>
</protein>
<dbReference type="Proteomes" id="UP000838412">
    <property type="component" value="Chromosome 14"/>
</dbReference>
<dbReference type="EMBL" id="OV696699">
    <property type="protein sequence ID" value="CAH1245824.1"/>
    <property type="molecule type" value="Genomic_DNA"/>
</dbReference>
<evidence type="ECO:0000256" key="1">
    <source>
        <dbReference type="SAM" id="MobiDB-lite"/>
    </source>
</evidence>
<dbReference type="AlphaFoldDB" id="A0A8K0EEC0"/>
<reference evidence="2" key="1">
    <citation type="submission" date="2022-01" db="EMBL/GenBank/DDBJ databases">
        <authorList>
            <person name="Braso-Vives M."/>
        </authorList>
    </citation>
    <scope>NUCLEOTIDE SEQUENCE</scope>
</reference>
<evidence type="ECO:0000313" key="2">
    <source>
        <dbReference type="EMBL" id="CAH1245824.1"/>
    </source>
</evidence>
<accession>A0A8K0EEC0</accession>
<name>A0A8K0EEC0_BRALA</name>
<organism evidence="2 3">
    <name type="scientific">Branchiostoma lanceolatum</name>
    <name type="common">Common lancelet</name>
    <name type="synonym">Amphioxus lanceolatum</name>
    <dbReference type="NCBI Taxonomy" id="7740"/>
    <lineage>
        <taxon>Eukaryota</taxon>
        <taxon>Metazoa</taxon>
        <taxon>Chordata</taxon>
        <taxon>Cephalochordata</taxon>
        <taxon>Leptocardii</taxon>
        <taxon>Amphioxiformes</taxon>
        <taxon>Branchiostomatidae</taxon>
        <taxon>Branchiostoma</taxon>
    </lineage>
</organism>
<proteinExistence type="predicted"/>